<feature type="compositionally biased region" description="Low complexity" evidence="1">
    <location>
        <begin position="115"/>
        <end position="134"/>
    </location>
</feature>
<keyword evidence="3" id="KW-1185">Reference proteome</keyword>
<feature type="compositionally biased region" description="Low complexity" evidence="1">
    <location>
        <begin position="95"/>
        <end position="104"/>
    </location>
</feature>
<evidence type="ECO:0000313" key="2">
    <source>
        <dbReference type="EMBL" id="GFH10058.1"/>
    </source>
</evidence>
<accession>A0A699YQL3</accession>
<dbReference type="AlphaFoldDB" id="A0A699YQL3"/>
<dbReference type="EMBL" id="BLLF01000284">
    <property type="protein sequence ID" value="GFH10058.1"/>
    <property type="molecule type" value="Genomic_DNA"/>
</dbReference>
<protein>
    <submittedName>
        <fullName evidence="2">Uncharacterized protein</fullName>
    </submittedName>
</protein>
<feature type="region of interest" description="Disordered" evidence="1">
    <location>
        <begin position="52"/>
        <end position="71"/>
    </location>
</feature>
<proteinExistence type="predicted"/>
<gene>
    <name evidence="2" type="ORF">HaLaN_05305</name>
</gene>
<name>A0A699YQL3_HAELA</name>
<feature type="region of interest" description="Disordered" evidence="1">
    <location>
        <begin position="88"/>
        <end position="134"/>
    </location>
</feature>
<evidence type="ECO:0000256" key="1">
    <source>
        <dbReference type="SAM" id="MobiDB-lite"/>
    </source>
</evidence>
<sequence length="134" mass="13952">MGDATPASAAEASMTGNVEEAATEIDYTMPSKHKDKVALKRALKVKVRQLKQNRQKLSKKPGANQTARKQVNEQLKTLIQEQQVVNAKAPSTTVSASSVGGALKKSGKKKKAKKAASAPPAGKEAAGAAGMAVE</sequence>
<comment type="caution">
    <text evidence="2">The sequence shown here is derived from an EMBL/GenBank/DDBJ whole genome shotgun (WGS) entry which is preliminary data.</text>
</comment>
<feature type="compositionally biased region" description="Basic residues" evidence="1">
    <location>
        <begin position="105"/>
        <end position="114"/>
    </location>
</feature>
<evidence type="ECO:0000313" key="3">
    <source>
        <dbReference type="Proteomes" id="UP000485058"/>
    </source>
</evidence>
<organism evidence="2 3">
    <name type="scientific">Haematococcus lacustris</name>
    <name type="common">Green alga</name>
    <name type="synonym">Haematococcus pluvialis</name>
    <dbReference type="NCBI Taxonomy" id="44745"/>
    <lineage>
        <taxon>Eukaryota</taxon>
        <taxon>Viridiplantae</taxon>
        <taxon>Chlorophyta</taxon>
        <taxon>core chlorophytes</taxon>
        <taxon>Chlorophyceae</taxon>
        <taxon>CS clade</taxon>
        <taxon>Chlamydomonadales</taxon>
        <taxon>Haematococcaceae</taxon>
        <taxon>Haematococcus</taxon>
    </lineage>
</organism>
<reference evidence="2 3" key="1">
    <citation type="submission" date="2020-02" db="EMBL/GenBank/DDBJ databases">
        <title>Draft genome sequence of Haematococcus lacustris strain NIES-144.</title>
        <authorList>
            <person name="Morimoto D."/>
            <person name="Nakagawa S."/>
            <person name="Yoshida T."/>
            <person name="Sawayama S."/>
        </authorList>
    </citation>
    <scope>NUCLEOTIDE SEQUENCE [LARGE SCALE GENOMIC DNA]</scope>
    <source>
        <strain evidence="2 3">NIES-144</strain>
    </source>
</reference>
<dbReference type="Proteomes" id="UP000485058">
    <property type="component" value="Unassembled WGS sequence"/>
</dbReference>